<dbReference type="AlphaFoldDB" id="A0A7J0BUR8"/>
<gene>
    <name evidence="2" type="ORF">DSM19430T_21430</name>
</gene>
<feature type="region of interest" description="Disordered" evidence="1">
    <location>
        <begin position="26"/>
        <end position="52"/>
    </location>
</feature>
<keyword evidence="3" id="KW-1185">Reference proteome</keyword>
<dbReference type="EMBL" id="BLVP01000008">
    <property type="protein sequence ID" value="GFM37459.1"/>
    <property type="molecule type" value="Genomic_DNA"/>
</dbReference>
<dbReference type="Proteomes" id="UP000503820">
    <property type="component" value="Unassembled WGS sequence"/>
</dbReference>
<evidence type="ECO:0000256" key="1">
    <source>
        <dbReference type="SAM" id="MobiDB-lite"/>
    </source>
</evidence>
<proteinExistence type="predicted"/>
<sequence>MRWLHCTIQAIIMFILRGNRTGVIAGRTDRSLPAPPQKGDYPPTPPTGTGGKAIAAGFKLLQTH</sequence>
<reference evidence="2 3" key="1">
    <citation type="submission" date="2020-05" db="EMBL/GenBank/DDBJ databases">
        <title>Draft genome sequence of Desulfovibrio psychrotolerans JS1T.</title>
        <authorList>
            <person name="Ueno A."/>
            <person name="Tamazawa S."/>
            <person name="Tamamura S."/>
            <person name="Murakami T."/>
            <person name="Kiyama T."/>
            <person name="Inomata H."/>
            <person name="Amano Y."/>
            <person name="Miyakawa K."/>
            <person name="Tamaki H."/>
            <person name="Naganuma T."/>
            <person name="Kaneko K."/>
        </authorList>
    </citation>
    <scope>NUCLEOTIDE SEQUENCE [LARGE SCALE GENOMIC DNA]</scope>
    <source>
        <strain evidence="2 3">JS1</strain>
    </source>
</reference>
<comment type="caution">
    <text evidence="2">The sequence shown here is derived from an EMBL/GenBank/DDBJ whole genome shotgun (WGS) entry which is preliminary data.</text>
</comment>
<evidence type="ECO:0000313" key="3">
    <source>
        <dbReference type="Proteomes" id="UP000503820"/>
    </source>
</evidence>
<organism evidence="2 3">
    <name type="scientific">Desulfovibrio psychrotolerans</name>
    <dbReference type="NCBI Taxonomy" id="415242"/>
    <lineage>
        <taxon>Bacteria</taxon>
        <taxon>Pseudomonadati</taxon>
        <taxon>Thermodesulfobacteriota</taxon>
        <taxon>Desulfovibrionia</taxon>
        <taxon>Desulfovibrionales</taxon>
        <taxon>Desulfovibrionaceae</taxon>
        <taxon>Desulfovibrio</taxon>
    </lineage>
</organism>
<protein>
    <submittedName>
        <fullName evidence="2">Uncharacterized protein</fullName>
    </submittedName>
</protein>
<accession>A0A7J0BUR8</accession>
<name>A0A7J0BUR8_9BACT</name>
<evidence type="ECO:0000313" key="2">
    <source>
        <dbReference type="EMBL" id="GFM37459.1"/>
    </source>
</evidence>